<reference evidence="1" key="2">
    <citation type="journal article" date="2015" name="Fish Shellfish Immunol.">
        <title>Early steps in the European eel (Anguilla anguilla)-Vibrio vulnificus interaction in the gills: Role of the RtxA13 toxin.</title>
        <authorList>
            <person name="Callol A."/>
            <person name="Pajuelo D."/>
            <person name="Ebbesson L."/>
            <person name="Teles M."/>
            <person name="MacKenzie S."/>
            <person name="Amaro C."/>
        </authorList>
    </citation>
    <scope>NUCLEOTIDE SEQUENCE</scope>
</reference>
<evidence type="ECO:0000313" key="1">
    <source>
        <dbReference type="EMBL" id="JAH03948.1"/>
    </source>
</evidence>
<name>A0A0E9PJD4_ANGAN</name>
<reference evidence="1" key="1">
    <citation type="submission" date="2014-11" db="EMBL/GenBank/DDBJ databases">
        <authorList>
            <person name="Amaro Gonzalez C."/>
        </authorList>
    </citation>
    <scope>NUCLEOTIDE SEQUENCE</scope>
</reference>
<dbReference type="EMBL" id="GBXM01104629">
    <property type="protein sequence ID" value="JAH03948.1"/>
    <property type="molecule type" value="Transcribed_RNA"/>
</dbReference>
<accession>A0A0E9PJD4</accession>
<proteinExistence type="predicted"/>
<sequence>MGYSLDEAARLRDPAGMTDLCF</sequence>
<protein>
    <submittedName>
        <fullName evidence="1">Uncharacterized protein</fullName>
    </submittedName>
</protein>
<organism evidence="1">
    <name type="scientific">Anguilla anguilla</name>
    <name type="common">European freshwater eel</name>
    <name type="synonym">Muraena anguilla</name>
    <dbReference type="NCBI Taxonomy" id="7936"/>
    <lineage>
        <taxon>Eukaryota</taxon>
        <taxon>Metazoa</taxon>
        <taxon>Chordata</taxon>
        <taxon>Craniata</taxon>
        <taxon>Vertebrata</taxon>
        <taxon>Euteleostomi</taxon>
        <taxon>Actinopterygii</taxon>
        <taxon>Neopterygii</taxon>
        <taxon>Teleostei</taxon>
        <taxon>Anguilliformes</taxon>
        <taxon>Anguillidae</taxon>
        <taxon>Anguilla</taxon>
    </lineage>
</organism>
<dbReference type="AlphaFoldDB" id="A0A0E9PJD4"/>